<organism evidence="3 4">
    <name type="scientific">Colletotrichum simmondsii</name>
    <dbReference type="NCBI Taxonomy" id="703756"/>
    <lineage>
        <taxon>Eukaryota</taxon>
        <taxon>Fungi</taxon>
        <taxon>Dikarya</taxon>
        <taxon>Ascomycota</taxon>
        <taxon>Pezizomycotina</taxon>
        <taxon>Sordariomycetes</taxon>
        <taxon>Hypocreomycetidae</taxon>
        <taxon>Glomerellales</taxon>
        <taxon>Glomerellaceae</taxon>
        <taxon>Colletotrichum</taxon>
        <taxon>Colletotrichum acutatum species complex</taxon>
    </lineage>
</organism>
<dbReference type="EMBL" id="JFBX01000761">
    <property type="protein sequence ID" value="KXH28878.1"/>
    <property type="molecule type" value="Genomic_DNA"/>
</dbReference>
<evidence type="ECO:0000256" key="1">
    <source>
        <dbReference type="SAM" id="SignalP"/>
    </source>
</evidence>
<dbReference type="OrthoDB" id="3936755at2759"/>
<sequence length="704" mass="80520">MQFSTVFLTVAAFVVGNAFAASVPRSFVDGKGSALFGNVGTACSVGAKDGECDRFGRCVQFIPPNEQSVLNQGRETTVEILKVWAILPQDTKALVWQRACTEEVFPFDDSYKRDIYRSFDGNTNEEREFLRIHINQVAFPLWATIRQVPNPAVYLRLQPCPNSDQSKSAKSHSYGDYVLRALTQARSWIQDCRHGHAECGMVESDYKWYPTRLIEVSPLGLSGNPCRLVNTSDEIIEGPYLTLSHCWGKIKSLVLTKSNAAKLCEGIPSDELPLLYAEVVMVAEELGIRYIWIDALCIIQEGDDFADWRHESTLMDKVYSHAFCNISALSAEDIIWRDIEGQAAPAYLVDARFWSSEVLEQLVNTRAWVLQERLLSRRILFFGERQVLWDCRSTRAAEIWLPDTPIEDVTKLGRTEDLHLGCGKARKKPNDMRNAYLCWHDIVSPYTRCNITFPGDRLITLSAVAKEMMPVLEDEYIAGMWRRHLENELIWWSLFPLQPSPNSVPQTYRAPSWSWASAETTVVPGRPYKDCKVDTFIEVEDFYLEYVTGDRTGLVSGGWLRLWGPLMQMKLLPSEESVPDEERQAWEMVARLKPQEGTRMIVRLDAFHDSFDEQNAKSALYCMPAERESWEAGEDRCKTEAHEFFYPLLLELQDRKRGVFRRLGVVFGCGTAGETKDCILAREEGEREFPCEEYREGRHLIRII</sequence>
<evidence type="ECO:0000313" key="3">
    <source>
        <dbReference type="EMBL" id="KXH28878.1"/>
    </source>
</evidence>
<dbReference type="InterPro" id="IPR010730">
    <property type="entry name" value="HET"/>
</dbReference>
<dbReference type="PANTHER" id="PTHR33112">
    <property type="entry name" value="DOMAIN PROTEIN, PUTATIVE-RELATED"/>
    <property type="match status" value="1"/>
</dbReference>
<feature type="chain" id="PRO_5007801425" description="Heterokaryon incompatibility domain-containing protein" evidence="1">
    <location>
        <begin position="21"/>
        <end position="704"/>
    </location>
</feature>
<dbReference type="Pfam" id="PF06985">
    <property type="entry name" value="HET"/>
    <property type="match status" value="1"/>
</dbReference>
<comment type="caution">
    <text evidence="3">The sequence shown here is derived from an EMBL/GenBank/DDBJ whole genome shotgun (WGS) entry which is preliminary data.</text>
</comment>
<reference evidence="3 4" key="1">
    <citation type="submission" date="2014-02" db="EMBL/GenBank/DDBJ databases">
        <title>The genome sequence of Colletotrichum simmondsii CBS122122.</title>
        <authorList>
            <person name="Baroncelli R."/>
            <person name="Thon M.R."/>
        </authorList>
    </citation>
    <scope>NUCLEOTIDE SEQUENCE [LARGE SCALE GENOMIC DNA]</scope>
    <source>
        <strain evidence="3 4">CBS122122</strain>
    </source>
</reference>
<dbReference type="Proteomes" id="UP000070328">
    <property type="component" value="Unassembled WGS sequence"/>
</dbReference>
<dbReference type="AlphaFoldDB" id="A0A135RZ66"/>
<evidence type="ECO:0000313" key="4">
    <source>
        <dbReference type="Proteomes" id="UP000070328"/>
    </source>
</evidence>
<evidence type="ECO:0000259" key="2">
    <source>
        <dbReference type="Pfam" id="PF06985"/>
    </source>
</evidence>
<name>A0A135RZ66_9PEZI</name>
<protein>
    <recommendedName>
        <fullName evidence="2">Heterokaryon incompatibility domain-containing protein</fullName>
    </recommendedName>
</protein>
<proteinExistence type="predicted"/>
<gene>
    <name evidence="3" type="ORF">CSIM01_03528</name>
</gene>
<feature type="signal peptide" evidence="1">
    <location>
        <begin position="1"/>
        <end position="20"/>
    </location>
</feature>
<dbReference type="PANTHER" id="PTHR33112:SF11">
    <property type="entry name" value="HETEROKARYON INCOMPATIBILITY DOMAIN-CONTAINING PROTEIN"/>
    <property type="match status" value="1"/>
</dbReference>
<accession>A0A135RZ66</accession>
<feature type="domain" description="Heterokaryon incompatibility" evidence="2">
    <location>
        <begin position="240"/>
        <end position="372"/>
    </location>
</feature>
<keyword evidence="1" id="KW-0732">Signal</keyword>
<keyword evidence="4" id="KW-1185">Reference proteome</keyword>